<sequence length="217" mass="24474">MSLCFSAGEFACPVWHRSANAKQVDIALNETCRIISGCLKPTPLNKLYPLVGIAPPSVRRDVACAIEKKNQESDSRHPLFEHKTVPGRLKSRKSFLRGTKAILDPPPKERLRLWEEHYLPPPDFLKPQEHLPPGHELQWPVWKALNRLRTQVGRCKHNLAKWGFKDPSDTQCECGASVQNMSHTLECPKCPNTCTLEDLMSVTDAAISVATYWAQTI</sequence>
<protein>
    <submittedName>
        <fullName evidence="1">Uncharacterized protein</fullName>
    </submittedName>
</protein>
<accession>A0AAD7YE31</accession>
<proteinExistence type="predicted"/>
<comment type="caution">
    <text evidence="1">The sequence shown here is derived from an EMBL/GenBank/DDBJ whole genome shotgun (WGS) entry which is preliminary data.</text>
</comment>
<keyword evidence="2" id="KW-1185">Reference proteome</keyword>
<organism evidence="1 2">
    <name type="scientific">Mythimna separata</name>
    <name type="common">Oriental armyworm</name>
    <name type="synonym">Pseudaletia separata</name>
    <dbReference type="NCBI Taxonomy" id="271217"/>
    <lineage>
        <taxon>Eukaryota</taxon>
        <taxon>Metazoa</taxon>
        <taxon>Ecdysozoa</taxon>
        <taxon>Arthropoda</taxon>
        <taxon>Hexapoda</taxon>
        <taxon>Insecta</taxon>
        <taxon>Pterygota</taxon>
        <taxon>Neoptera</taxon>
        <taxon>Endopterygota</taxon>
        <taxon>Lepidoptera</taxon>
        <taxon>Glossata</taxon>
        <taxon>Ditrysia</taxon>
        <taxon>Noctuoidea</taxon>
        <taxon>Noctuidae</taxon>
        <taxon>Noctuinae</taxon>
        <taxon>Hadenini</taxon>
        <taxon>Mythimna</taxon>
    </lineage>
</organism>
<name>A0AAD7YE31_MYTSE</name>
<reference evidence="1" key="1">
    <citation type="submission" date="2023-03" db="EMBL/GenBank/DDBJ databases">
        <title>Chromosome-level genomes of two armyworms, Mythimna separata and Mythimna loreyi, provide insights into the biosynthesis and reception of sex pheromones.</title>
        <authorList>
            <person name="Zhao H."/>
        </authorList>
    </citation>
    <scope>NUCLEOTIDE SEQUENCE</scope>
    <source>
        <strain evidence="1">BeijingLab</strain>
        <tissue evidence="1">Pupa</tissue>
    </source>
</reference>
<dbReference type="AlphaFoldDB" id="A0AAD7YE31"/>
<evidence type="ECO:0000313" key="2">
    <source>
        <dbReference type="Proteomes" id="UP001231518"/>
    </source>
</evidence>
<dbReference type="EMBL" id="JARGEI010000021">
    <property type="protein sequence ID" value="KAJ8712151.1"/>
    <property type="molecule type" value="Genomic_DNA"/>
</dbReference>
<evidence type="ECO:0000313" key="1">
    <source>
        <dbReference type="EMBL" id="KAJ8712151.1"/>
    </source>
</evidence>
<dbReference type="Proteomes" id="UP001231518">
    <property type="component" value="Chromosome 17"/>
</dbReference>
<gene>
    <name evidence="1" type="ORF">PYW07_004993</name>
</gene>